<sequence>MTKITIKDVARHAGLHPSTVSRAINNHPEIKPETRARILQTIEELGFIPDRAARSFRTGKTQSVSVILPSSGNDFYIRLINSIDETLEEHDYDAGVYPLLSERRLTRYQNPSALPYQTDGLILASLDPEQLYDNLLTIQGLPTVVLEVHSRHFDSVTLNNALAGKLAARHLLERPTETFVIRYAASPEQAGVPNSGVFEERLQGFLDTFREAGAPLPAENVLSSNFDEDQIHQAAQAVLGQRKGAINVFAVCDDFTRVIIEETQVGGLTLGEDVRLVGYDHGLRAHHLGLASVFQAVEDMGRMATEMLMERIANPTLPVRHLQLDPVLKVGLT</sequence>
<dbReference type="Gene3D" id="3.40.50.2300">
    <property type="match status" value="2"/>
</dbReference>
<dbReference type="InterPro" id="IPR010982">
    <property type="entry name" value="Lambda_DNA-bd_dom_sf"/>
</dbReference>
<dbReference type="SMART" id="SM00354">
    <property type="entry name" value="HTH_LACI"/>
    <property type="match status" value="1"/>
</dbReference>
<evidence type="ECO:0000313" key="6">
    <source>
        <dbReference type="Proteomes" id="UP000321306"/>
    </source>
</evidence>
<dbReference type="RefSeq" id="WP_146883038.1">
    <property type="nucleotide sequence ID" value="NZ_BJXB01000004.1"/>
</dbReference>
<reference evidence="5 6" key="1">
    <citation type="submission" date="2019-07" db="EMBL/GenBank/DDBJ databases">
        <title>Whole genome shotgun sequence of Deinococcus cellulosilyticus NBRC 106333.</title>
        <authorList>
            <person name="Hosoyama A."/>
            <person name="Uohara A."/>
            <person name="Ohji S."/>
            <person name="Ichikawa N."/>
        </authorList>
    </citation>
    <scope>NUCLEOTIDE SEQUENCE [LARGE SCALE GENOMIC DNA]</scope>
    <source>
        <strain evidence="5 6">NBRC 106333</strain>
    </source>
</reference>
<evidence type="ECO:0000256" key="2">
    <source>
        <dbReference type="ARBA" id="ARBA00023125"/>
    </source>
</evidence>
<dbReference type="InterPro" id="IPR000843">
    <property type="entry name" value="HTH_LacI"/>
</dbReference>
<dbReference type="PANTHER" id="PTHR30146:SF120">
    <property type="entry name" value="ALANINE RACEMASE"/>
    <property type="match status" value="1"/>
</dbReference>
<proteinExistence type="predicted"/>
<evidence type="ECO:0000256" key="3">
    <source>
        <dbReference type="ARBA" id="ARBA00023163"/>
    </source>
</evidence>
<gene>
    <name evidence="5" type="ORF">DC3_12210</name>
</gene>
<dbReference type="PROSITE" id="PS50932">
    <property type="entry name" value="HTH_LACI_2"/>
    <property type="match status" value="1"/>
</dbReference>
<keyword evidence="6" id="KW-1185">Reference proteome</keyword>
<dbReference type="SUPFAM" id="SSF47413">
    <property type="entry name" value="lambda repressor-like DNA-binding domains"/>
    <property type="match status" value="1"/>
</dbReference>
<dbReference type="InterPro" id="IPR028082">
    <property type="entry name" value="Peripla_BP_I"/>
</dbReference>
<dbReference type="SUPFAM" id="SSF53822">
    <property type="entry name" value="Periplasmic binding protein-like I"/>
    <property type="match status" value="1"/>
</dbReference>
<feature type="domain" description="HTH lacI-type" evidence="4">
    <location>
        <begin position="4"/>
        <end position="58"/>
    </location>
</feature>
<dbReference type="AlphaFoldDB" id="A0A511MZN8"/>
<dbReference type="EMBL" id="BJXB01000004">
    <property type="protein sequence ID" value="GEM45586.1"/>
    <property type="molecule type" value="Genomic_DNA"/>
</dbReference>
<accession>A0A511MZN8</accession>
<evidence type="ECO:0000256" key="1">
    <source>
        <dbReference type="ARBA" id="ARBA00023015"/>
    </source>
</evidence>
<dbReference type="GO" id="GO:0003700">
    <property type="term" value="F:DNA-binding transcription factor activity"/>
    <property type="evidence" value="ECO:0007669"/>
    <property type="project" value="TreeGrafter"/>
</dbReference>
<evidence type="ECO:0000313" key="5">
    <source>
        <dbReference type="EMBL" id="GEM45586.1"/>
    </source>
</evidence>
<dbReference type="PANTHER" id="PTHR30146">
    <property type="entry name" value="LACI-RELATED TRANSCRIPTIONAL REPRESSOR"/>
    <property type="match status" value="1"/>
</dbReference>
<dbReference type="CDD" id="cd01392">
    <property type="entry name" value="HTH_LacI"/>
    <property type="match status" value="1"/>
</dbReference>
<dbReference type="Proteomes" id="UP000321306">
    <property type="component" value="Unassembled WGS sequence"/>
</dbReference>
<evidence type="ECO:0000259" key="4">
    <source>
        <dbReference type="PROSITE" id="PS50932"/>
    </source>
</evidence>
<comment type="caution">
    <text evidence="5">The sequence shown here is derived from an EMBL/GenBank/DDBJ whole genome shotgun (WGS) entry which is preliminary data.</text>
</comment>
<dbReference type="OrthoDB" id="60111at2"/>
<dbReference type="Gene3D" id="1.10.260.40">
    <property type="entry name" value="lambda repressor-like DNA-binding domains"/>
    <property type="match status" value="1"/>
</dbReference>
<protein>
    <submittedName>
        <fullName evidence="5">Transcriptional regulator</fullName>
    </submittedName>
</protein>
<organism evidence="5 6">
    <name type="scientific">Deinococcus cellulosilyticus (strain DSM 18568 / NBRC 106333 / KACC 11606 / 5516J-15)</name>
    <dbReference type="NCBI Taxonomy" id="1223518"/>
    <lineage>
        <taxon>Bacteria</taxon>
        <taxon>Thermotogati</taxon>
        <taxon>Deinococcota</taxon>
        <taxon>Deinococci</taxon>
        <taxon>Deinococcales</taxon>
        <taxon>Deinococcaceae</taxon>
        <taxon>Deinococcus</taxon>
    </lineage>
</organism>
<keyword evidence="2" id="KW-0238">DNA-binding</keyword>
<dbReference type="Pfam" id="PF00532">
    <property type="entry name" value="Peripla_BP_1"/>
    <property type="match status" value="1"/>
</dbReference>
<dbReference type="InterPro" id="IPR001761">
    <property type="entry name" value="Peripla_BP/Lac1_sug-bd_dom"/>
</dbReference>
<keyword evidence="1" id="KW-0805">Transcription regulation</keyword>
<keyword evidence="3" id="KW-0804">Transcription</keyword>
<dbReference type="GO" id="GO:0000976">
    <property type="term" value="F:transcription cis-regulatory region binding"/>
    <property type="evidence" value="ECO:0007669"/>
    <property type="project" value="TreeGrafter"/>
</dbReference>
<name>A0A511MZN8_DEIC1</name>
<dbReference type="Pfam" id="PF00356">
    <property type="entry name" value="LacI"/>
    <property type="match status" value="1"/>
</dbReference>